<dbReference type="Proteomes" id="UP000672934">
    <property type="component" value="Unassembled WGS sequence"/>
</dbReference>
<gene>
    <name evidence="2" type="primary">frc_2</name>
    <name evidence="2" type="ORF">LMG31506_04371</name>
</gene>
<protein>
    <submittedName>
        <fullName evidence="2">Formyl-CoA:oxalate CoA-transferase</fullName>
        <ecNumber evidence="2">2.8.3.16</ecNumber>
    </submittedName>
</protein>
<dbReference type="InterPro" id="IPR050483">
    <property type="entry name" value="CoA-transferase_III_domain"/>
</dbReference>
<dbReference type="RefSeq" id="WP_211949272.1">
    <property type="nucleotide sequence ID" value="NZ_CAJPUY010000017.1"/>
</dbReference>
<sequence length="820" mass="87648">MIMKGPDPAQLALGGLRVLEIGAGPALAYAGKLFSDFGAEVIKVESLAGDAWRQMPPMVSVPGAAQPDSALFAWLNTNKRSVTADVASVDDSAWLAQLARTCDVVLDARALTGGAGILATPVWSGADGGHEPVEVALTWFGESGPYSEYAGGEAMCRALAGAVHGSGPADGPPHMPHDVQTAIVVGLTAFSAAVAGLIGSGQGSRRYVLSEHECIFSVVEMEAGMVPDQRHPLRRLGVNRFCGTHPAGIFETAQGWIGIFTHTLPQWKALCEAIGRPELGSDPRFANGQERMARADEIDALLIPAFRTRTAREWFEILGDKKHPTVIVPTMEELLRQDVHRQRNAFVPVEAGGIAFEGPVVPLRLDAAGPLLGGPAPVKGAQDAFYRAAGLDHHPRRQLRRTSSAELPLQGVRVIDLTMGWAGPLASRTLADFGAEIIKVESTGYPDWWRGANFTEEFYRERLYEKNSNFNLMNRNKLGITLDLTRPEGRQLLLDLVARADAVIENYSAEVLPKLGLDYEALRAVNERLVMVSMPAFGLGNAWSNTRAYGGTLEQASGLPLHTGHPDGPPAMTSYAYGDPVGGLNAGAAMLLALFAQQATGKGRHLNLSQVEAMLPMAAPFIIEQSVSGAVAPRQGNRHPVNAPHGCFRCAGDDAWIVLTATDADWPGLCRAIGRGDLGDDRRLADAAGRRAQQDRIEAAIASWTAARDPEDAMRLLQQAGIAAGVVRPMSQVLQDAHLRARGFWRGLERAHSGTYTASTAWFRTGNEAMPIRNAAPTLGQHTEEVLACVLGLGAARIAELERMGITGKTAQPRSSGKAA</sequence>
<dbReference type="InterPro" id="IPR044855">
    <property type="entry name" value="CoA-Trfase_III_dom3_sf"/>
</dbReference>
<dbReference type="InterPro" id="IPR003673">
    <property type="entry name" value="CoA-Trfase_fam_III"/>
</dbReference>
<reference evidence="2" key="1">
    <citation type="submission" date="2021-03" db="EMBL/GenBank/DDBJ databases">
        <authorList>
            <person name="Peeters C."/>
        </authorList>
    </citation>
    <scope>NUCLEOTIDE SEQUENCE</scope>
    <source>
        <strain evidence="2">LMG 31506</strain>
    </source>
</reference>
<organism evidence="2 3">
    <name type="scientific">Cupriavidus yeoncheonensis</name>
    <dbReference type="NCBI Taxonomy" id="1462994"/>
    <lineage>
        <taxon>Bacteria</taxon>
        <taxon>Pseudomonadati</taxon>
        <taxon>Pseudomonadota</taxon>
        <taxon>Betaproteobacteria</taxon>
        <taxon>Burkholderiales</taxon>
        <taxon>Burkholderiaceae</taxon>
        <taxon>Cupriavidus</taxon>
    </lineage>
</organism>
<evidence type="ECO:0000256" key="1">
    <source>
        <dbReference type="ARBA" id="ARBA00022679"/>
    </source>
</evidence>
<dbReference type="InterPro" id="IPR023606">
    <property type="entry name" value="CoA-Trfase_III_dom_1_sf"/>
</dbReference>
<dbReference type="PANTHER" id="PTHR48207:SF3">
    <property type="entry name" value="SUCCINATE--HYDROXYMETHYLGLUTARATE COA-TRANSFERASE"/>
    <property type="match status" value="1"/>
</dbReference>
<evidence type="ECO:0000313" key="3">
    <source>
        <dbReference type="Proteomes" id="UP000672934"/>
    </source>
</evidence>
<dbReference type="Pfam" id="PF02515">
    <property type="entry name" value="CoA_transf_3"/>
    <property type="match status" value="2"/>
</dbReference>
<dbReference type="EMBL" id="CAJPUY010000017">
    <property type="protein sequence ID" value="CAG2151248.1"/>
    <property type="molecule type" value="Genomic_DNA"/>
</dbReference>
<dbReference type="AlphaFoldDB" id="A0A916IYH3"/>
<keyword evidence="1 2" id="KW-0808">Transferase</keyword>
<dbReference type="Gene3D" id="3.30.1540.10">
    <property type="entry name" value="formyl-coa transferase, domain 3"/>
    <property type="match status" value="2"/>
</dbReference>
<dbReference type="GO" id="GO:0033608">
    <property type="term" value="F:formyl-CoA transferase activity"/>
    <property type="evidence" value="ECO:0007669"/>
    <property type="project" value="UniProtKB-EC"/>
</dbReference>
<keyword evidence="3" id="KW-1185">Reference proteome</keyword>
<dbReference type="SUPFAM" id="SSF89796">
    <property type="entry name" value="CoA-transferase family III (CaiB/BaiF)"/>
    <property type="match status" value="2"/>
</dbReference>
<evidence type="ECO:0000313" key="2">
    <source>
        <dbReference type="EMBL" id="CAG2151248.1"/>
    </source>
</evidence>
<name>A0A916IYH3_9BURK</name>
<accession>A0A916IYH3</accession>
<proteinExistence type="predicted"/>
<dbReference type="Gene3D" id="3.40.50.10540">
    <property type="entry name" value="Crotonobetainyl-coa:carnitine coa-transferase, domain 1"/>
    <property type="match status" value="2"/>
</dbReference>
<dbReference type="PANTHER" id="PTHR48207">
    <property type="entry name" value="SUCCINATE--HYDROXYMETHYLGLUTARATE COA-TRANSFERASE"/>
    <property type="match status" value="1"/>
</dbReference>
<comment type="caution">
    <text evidence="2">The sequence shown here is derived from an EMBL/GenBank/DDBJ whole genome shotgun (WGS) entry which is preliminary data.</text>
</comment>
<dbReference type="EC" id="2.8.3.16" evidence="2"/>